<dbReference type="EMBL" id="CADEAL010004418">
    <property type="protein sequence ID" value="CAB1459122.1"/>
    <property type="molecule type" value="Genomic_DNA"/>
</dbReference>
<accession>A0A9N7ZDG4</accession>
<evidence type="ECO:0000313" key="3">
    <source>
        <dbReference type="Proteomes" id="UP001153269"/>
    </source>
</evidence>
<evidence type="ECO:0000256" key="1">
    <source>
        <dbReference type="SAM" id="MobiDB-lite"/>
    </source>
</evidence>
<proteinExistence type="predicted"/>
<reference evidence="2" key="1">
    <citation type="submission" date="2020-03" db="EMBL/GenBank/DDBJ databases">
        <authorList>
            <person name="Weist P."/>
        </authorList>
    </citation>
    <scope>NUCLEOTIDE SEQUENCE</scope>
</reference>
<name>A0A9N7ZDG4_PLEPL</name>
<keyword evidence="3" id="KW-1185">Reference proteome</keyword>
<comment type="caution">
    <text evidence="2">The sequence shown here is derived from an EMBL/GenBank/DDBJ whole genome shotgun (WGS) entry which is preliminary data.</text>
</comment>
<dbReference type="Proteomes" id="UP001153269">
    <property type="component" value="Unassembled WGS sequence"/>
</dbReference>
<sequence length="150" mass="15985">MAGHDPAPSLGSEGIFHGVLSARQQQQAVSDPSIFPGLLTTCAAYALGTLDADPLASICRKRVILAEARKSLSADTSTPSKALDSPGPPRHTKEEGSDGHILRVHRHTELETKFSDLFAKLDFGKDPSVLGEEVLTHTRAASDMNVSVEQ</sequence>
<dbReference type="AlphaFoldDB" id="A0A9N7ZDG4"/>
<feature type="compositionally biased region" description="Basic and acidic residues" evidence="1">
    <location>
        <begin position="91"/>
        <end position="100"/>
    </location>
</feature>
<organism evidence="2 3">
    <name type="scientific">Pleuronectes platessa</name>
    <name type="common">European plaice</name>
    <dbReference type="NCBI Taxonomy" id="8262"/>
    <lineage>
        <taxon>Eukaryota</taxon>
        <taxon>Metazoa</taxon>
        <taxon>Chordata</taxon>
        <taxon>Craniata</taxon>
        <taxon>Vertebrata</taxon>
        <taxon>Euteleostomi</taxon>
        <taxon>Actinopterygii</taxon>
        <taxon>Neopterygii</taxon>
        <taxon>Teleostei</taxon>
        <taxon>Neoteleostei</taxon>
        <taxon>Acanthomorphata</taxon>
        <taxon>Carangaria</taxon>
        <taxon>Pleuronectiformes</taxon>
        <taxon>Pleuronectoidei</taxon>
        <taxon>Pleuronectidae</taxon>
        <taxon>Pleuronectes</taxon>
    </lineage>
</organism>
<feature type="region of interest" description="Disordered" evidence="1">
    <location>
        <begin position="70"/>
        <end position="100"/>
    </location>
</feature>
<evidence type="ECO:0000313" key="2">
    <source>
        <dbReference type="EMBL" id="CAB1459122.1"/>
    </source>
</evidence>
<gene>
    <name evidence="2" type="ORF">PLEPLA_LOCUS46958</name>
</gene>
<protein>
    <submittedName>
        <fullName evidence="2">Uncharacterized protein</fullName>
    </submittedName>
</protein>